<dbReference type="EMBL" id="AMXN01000004">
    <property type="protein sequence ID" value="ELS61277.1"/>
    <property type="molecule type" value="Genomic_DNA"/>
</dbReference>
<dbReference type="AlphaFoldDB" id="A0A9W5PCZ4"/>
<keyword evidence="2" id="KW-1185">Reference proteome</keyword>
<reference evidence="1 2" key="1">
    <citation type="journal article" date="2014" name="Syst. Appl. Microbiol.">
        <title>Genomic insights into the taxonomic status of the three subspecies of Bacillus subtilis.</title>
        <authorList>
            <person name="Yi H."/>
            <person name="Chun J."/>
            <person name="Cha C.J."/>
        </authorList>
    </citation>
    <scope>NUCLEOTIDE SEQUENCE [LARGE SCALE GENOMIC DNA]</scope>
    <source>
        <strain evidence="1 2">KCTC 13429</strain>
    </source>
</reference>
<protein>
    <submittedName>
        <fullName evidence="1">Uncharacterized protein</fullName>
    </submittedName>
</protein>
<comment type="caution">
    <text evidence="1">The sequence shown here is derived from an EMBL/GenBank/DDBJ whole genome shotgun (WGS) entry which is preliminary data.</text>
</comment>
<name>A0A9W5PCZ4_9BACI</name>
<dbReference type="Proteomes" id="UP000011182">
    <property type="component" value="Unassembled WGS sequence"/>
</dbReference>
<sequence length="40" mass="4772">MEKNELFIYTKEGTGIRCLFLKTFTPLYSRHGLNRQKHTV</sequence>
<evidence type="ECO:0000313" key="2">
    <source>
        <dbReference type="Proteomes" id="UP000011182"/>
    </source>
</evidence>
<organism evidence="1 2">
    <name type="scientific">Bacillus inaquosorum KCTC 13429</name>
    <dbReference type="NCBI Taxonomy" id="1236548"/>
    <lineage>
        <taxon>Bacteria</taxon>
        <taxon>Bacillati</taxon>
        <taxon>Bacillota</taxon>
        <taxon>Bacilli</taxon>
        <taxon>Bacillales</taxon>
        <taxon>Bacillaceae</taxon>
        <taxon>Bacillus</taxon>
    </lineage>
</organism>
<gene>
    <name evidence="1" type="ORF">BSI_27390</name>
</gene>
<evidence type="ECO:0000313" key="1">
    <source>
        <dbReference type="EMBL" id="ELS61277.1"/>
    </source>
</evidence>
<accession>A0A9W5PCZ4</accession>
<proteinExistence type="predicted"/>